<evidence type="ECO:0000256" key="2">
    <source>
        <dbReference type="ARBA" id="ARBA00022664"/>
    </source>
</evidence>
<keyword evidence="13" id="KW-1185">Reference proteome</keyword>
<dbReference type="Gene3D" id="2.170.260.40">
    <property type="match status" value="1"/>
</dbReference>
<feature type="domain" description="Xrn1 N-terminal" evidence="7">
    <location>
        <begin position="34"/>
        <end position="258"/>
    </location>
</feature>
<keyword evidence="6" id="KW-0866">Nonsense-mediated mRNA decay</keyword>
<dbReference type="Gene3D" id="2.30.30.30">
    <property type="match status" value="1"/>
</dbReference>
<feature type="domain" description="5'-3' exoribonuclease 1 D1" evidence="10">
    <location>
        <begin position="748"/>
        <end position="938"/>
    </location>
</feature>
<accession>A0A4P9WIP2</accession>
<dbReference type="FunFam" id="3.40.50.12390:FF:000002">
    <property type="entry name" value="5'-3' exoribonuclease 1"/>
    <property type="match status" value="1"/>
</dbReference>
<evidence type="ECO:0000256" key="3">
    <source>
        <dbReference type="ARBA" id="ARBA00022722"/>
    </source>
</evidence>
<dbReference type="InterPro" id="IPR047007">
    <property type="entry name" value="XRN1_D1_sf"/>
</dbReference>
<dbReference type="Gene3D" id="2.30.30.750">
    <property type="match status" value="1"/>
</dbReference>
<dbReference type="Proteomes" id="UP000269721">
    <property type="component" value="Unassembled WGS sequence"/>
</dbReference>
<evidence type="ECO:0000259" key="7">
    <source>
        <dbReference type="Pfam" id="PF03159"/>
    </source>
</evidence>
<dbReference type="InterPro" id="IPR014722">
    <property type="entry name" value="Rib_uL2_dom2"/>
</dbReference>
<evidence type="ECO:0000259" key="10">
    <source>
        <dbReference type="Pfam" id="PF18332"/>
    </source>
</evidence>
<evidence type="ECO:0000256" key="6">
    <source>
        <dbReference type="PIRNR" id="PIRNR006743"/>
    </source>
</evidence>
<comment type="function">
    <text evidence="6">Multifunctional protein that exhibits several independent functions at different levels of the cellular processes. 5'-3' exonuclease component of the nonsense-mediated mRNA decay (NMD) which is a highly conserved mRNA degradation pathway, an RNA surveillance system whose role is to identify and rid cells of mRNA with premature termination codons and thus prevents accumulation of potentially harmful truncated proteins.</text>
</comment>
<dbReference type="Gene3D" id="3.40.50.12390">
    <property type="match status" value="2"/>
</dbReference>
<dbReference type="PIRSF" id="PIRSF006743">
    <property type="entry name" value="Exonuclease_Xnr1"/>
    <property type="match status" value="1"/>
</dbReference>
<dbReference type="GO" id="GO:0000184">
    <property type="term" value="P:nuclear-transcribed mRNA catabolic process, nonsense-mediated decay"/>
    <property type="evidence" value="ECO:0007669"/>
    <property type="project" value="UniProtKB-KW"/>
</dbReference>
<evidence type="ECO:0000256" key="1">
    <source>
        <dbReference type="ARBA" id="ARBA00006994"/>
    </source>
</evidence>
<dbReference type="GO" id="GO:0004534">
    <property type="term" value="F:5'-3' RNA exonuclease activity"/>
    <property type="evidence" value="ECO:0007669"/>
    <property type="project" value="TreeGrafter"/>
</dbReference>
<dbReference type="InterPro" id="IPR016494">
    <property type="entry name" value="5_3_exoribonuclease_1"/>
</dbReference>
<dbReference type="GO" id="GO:0016075">
    <property type="term" value="P:rRNA catabolic process"/>
    <property type="evidence" value="ECO:0007669"/>
    <property type="project" value="TreeGrafter"/>
</dbReference>
<keyword evidence="4 6" id="KW-0378">Hydrolase</keyword>
<dbReference type="CDD" id="cd18673">
    <property type="entry name" value="PIN_XRN1-2-like"/>
    <property type="match status" value="1"/>
</dbReference>
<dbReference type="Gene3D" id="1.25.40.1050">
    <property type="match status" value="1"/>
</dbReference>
<dbReference type="InterPro" id="IPR041106">
    <property type="entry name" value="XRN1_D2_D3"/>
</dbReference>
<dbReference type="GO" id="GO:0003723">
    <property type="term" value="F:RNA binding"/>
    <property type="evidence" value="ECO:0007669"/>
    <property type="project" value="UniProtKB-KW"/>
</dbReference>
<dbReference type="FunFam" id="1.25.40.1050:FF:000002">
    <property type="entry name" value="5'-3' exoribonuclease"/>
    <property type="match status" value="1"/>
</dbReference>
<dbReference type="EC" id="3.1.13.-" evidence="6"/>
<dbReference type="InterPro" id="IPR041385">
    <property type="entry name" value="SH3_12"/>
</dbReference>
<dbReference type="AlphaFoldDB" id="A0A4P9WIP2"/>
<evidence type="ECO:0000256" key="4">
    <source>
        <dbReference type="ARBA" id="ARBA00022801"/>
    </source>
</evidence>
<feature type="domain" description="Xrn1 helical" evidence="8">
    <location>
        <begin position="305"/>
        <end position="705"/>
    </location>
</feature>
<evidence type="ECO:0000313" key="12">
    <source>
        <dbReference type="EMBL" id="RKO92292.1"/>
    </source>
</evidence>
<dbReference type="InterPro" id="IPR004859">
    <property type="entry name" value="Xrn1_N"/>
</dbReference>
<dbReference type="InterPro" id="IPR041412">
    <property type="entry name" value="Xrn1_helical"/>
</dbReference>
<dbReference type="PANTHER" id="PTHR12341">
    <property type="entry name" value="5'-&gt;3' EXORIBONUCLEASE"/>
    <property type="match status" value="1"/>
</dbReference>
<organism evidence="12 13">
    <name type="scientific">Blyttiomyces helicus</name>
    <dbReference type="NCBI Taxonomy" id="388810"/>
    <lineage>
        <taxon>Eukaryota</taxon>
        <taxon>Fungi</taxon>
        <taxon>Fungi incertae sedis</taxon>
        <taxon>Chytridiomycota</taxon>
        <taxon>Chytridiomycota incertae sedis</taxon>
        <taxon>Chytridiomycetes</taxon>
        <taxon>Chytridiomycetes incertae sedis</taxon>
        <taxon>Blyttiomyces</taxon>
    </lineage>
</organism>
<dbReference type="InterPro" id="IPR047008">
    <property type="entry name" value="XRN1_SH3_sf"/>
</dbReference>
<reference evidence="13" key="1">
    <citation type="journal article" date="2018" name="Nat. Microbiol.">
        <title>Leveraging single-cell genomics to expand the fungal tree of life.</title>
        <authorList>
            <person name="Ahrendt S.R."/>
            <person name="Quandt C.A."/>
            <person name="Ciobanu D."/>
            <person name="Clum A."/>
            <person name="Salamov A."/>
            <person name="Andreopoulos B."/>
            <person name="Cheng J.F."/>
            <person name="Woyke T."/>
            <person name="Pelin A."/>
            <person name="Henrissat B."/>
            <person name="Reynolds N.K."/>
            <person name="Benny G.L."/>
            <person name="Smith M.E."/>
            <person name="James T.Y."/>
            <person name="Grigoriev I.V."/>
        </authorList>
    </citation>
    <scope>NUCLEOTIDE SEQUENCE [LARGE SCALE GENOMIC DNA]</scope>
</reference>
<dbReference type="InterPro" id="IPR040992">
    <property type="entry name" value="XRN1_D1"/>
</dbReference>
<dbReference type="Pfam" id="PF18334">
    <property type="entry name" value="XRN1_D2_D3"/>
    <property type="match status" value="1"/>
</dbReference>
<evidence type="ECO:0000313" key="13">
    <source>
        <dbReference type="Proteomes" id="UP000269721"/>
    </source>
</evidence>
<proteinExistence type="inferred from homology"/>
<feature type="domain" description="5'-3' exoribonuclease 1 SH3-like" evidence="9">
    <location>
        <begin position="1189"/>
        <end position="1239"/>
    </location>
</feature>
<dbReference type="OrthoDB" id="372487at2759"/>
<sequence length="1239" mass="141761">MGVPKVRKREGAWYCVQSRWKHGLWPLGFTLVIVSQFFRWISERYPLCSQLIQENRIPEFDNLYLDMNGIIHNCSHPNDNDVHFRMTEDQIFLAIFTYIDHLFAKIKPQRLFFLAVDGVAPRAKMNQQRARRFRTAKDAVEAQKQALRRGEELPKEPPFDSNCITPGTPFMTRLQEQLKYFINKKVTEDKSWQGIEIILSGHEVPGEGEHKIMEYLRLAKSQPDYPPNLRHCLYGLDADLIMLGLLSHEPHFALLREEVTFGRTKKKAPGANTDAQNFYLMHLSLFREYLDLEFSPLKDVISFNYDLERIIDDFILMSYFVGNDFLPNLPSLHINEGALALMFKVYKQVVVETGGYLNDAGELNLARCEAMLRELAKQEREVFEIERGDVKWLKGKRPGPSSAKPAKNVQQKSQTVISTNQKTLYERIKNFVLMRSEGGRLTFPTSLPARDRSFIISVAEDLGLQHSIDALSGKKHHIILEWDDDDDESDEESNDARQRVLKKYDRAEVVDEAEIAANLKAEEEKKLDEAFLVWRKTYYKEKLEFDFDQGPDLEKLVFSYVEGLQWVLYYYYIGVPSWEWFYPYHYAPKITDLVNLDRFNFKNHFDIGRPFLPFEQLMGVLPAASSTHIPEAFRGLMTDPGSPILDFYPVDFECDMNGKKAEWEAVIKIPFIDEKRLLKALEARANQLTKEERSRNRHGNSFSFMFDPATPHLYKSVLPEVFPSITQCLCTMKVSHLPLKGKGGFKKGLCDGALLGARSLPGFPSLHTVPHTATLGFHGVNVFMAESKNESMVVTISNRFDGKTAEEIAKSKVGQRIYIGWPFLIEAFVTSLTDEYFRYEVREGGAGRIDVVKHPHSNEGQDRFYRTIDRVDAYYSKRCGTLLGPIEFTLQVRVLKGMKLQEDGSLAKDFGPDDQDQDVALQTVIDSLEMDDPRYKEKPPPPVEEEFPLNSHVFFLGYQKYGSEGEVTGYDENNVHIRLLVNAAQTPLETATRSLAREAEREERYSPSWAVAKQTGISSMALSKVASNLHVISKKGDQRFNVGLCLKFDGKKRKVLGYSRKSETGWEYSGKAADLISRFQARFPEFVAGLERRNRNDFYEDTDFYPPEVAAERMAEIKEWLKAEGIRDLEKVSLDTRALTKEYVRRVEETVDQTLVEFGATKGRPMVVKNVPRQSVLKPAHSKHRLSGQVFDLGDRVVHVLDVGTAPLGAKGTVVGIEGSFCDIVFDVPFMGGNTLEDR</sequence>
<gene>
    <name evidence="12" type="ORF">BDK51DRAFT_15327</name>
</gene>
<dbReference type="Pfam" id="PF18129">
    <property type="entry name" value="SH3_12"/>
    <property type="match status" value="1"/>
</dbReference>
<dbReference type="Pfam" id="PF03159">
    <property type="entry name" value="XRN_N"/>
    <property type="match status" value="1"/>
</dbReference>
<dbReference type="EMBL" id="KZ994698">
    <property type="protein sequence ID" value="RKO92292.1"/>
    <property type="molecule type" value="Genomic_DNA"/>
</dbReference>
<evidence type="ECO:0000259" key="11">
    <source>
        <dbReference type="Pfam" id="PF18334"/>
    </source>
</evidence>
<dbReference type="Pfam" id="PF17846">
    <property type="entry name" value="XRN_M"/>
    <property type="match status" value="1"/>
</dbReference>
<keyword evidence="2" id="KW-0507">mRNA processing</keyword>
<evidence type="ECO:0000256" key="5">
    <source>
        <dbReference type="ARBA" id="ARBA00022839"/>
    </source>
</evidence>
<protein>
    <recommendedName>
        <fullName evidence="6">5'-3' exoribonuclease 1</fullName>
        <ecNumber evidence="6">3.1.13.-</ecNumber>
    </recommendedName>
</protein>
<dbReference type="GO" id="GO:0006397">
    <property type="term" value="P:mRNA processing"/>
    <property type="evidence" value="ECO:0007669"/>
    <property type="project" value="UniProtKB-KW"/>
</dbReference>
<evidence type="ECO:0000259" key="8">
    <source>
        <dbReference type="Pfam" id="PF17846"/>
    </source>
</evidence>
<dbReference type="Pfam" id="PF18332">
    <property type="entry name" value="XRN1_D1"/>
    <property type="match status" value="1"/>
</dbReference>
<keyword evidence="5 6" id="KW-0269">Exonuclease</keyword>
<keyword evidence="3 6" id="KW-0540">Nuclease</keyword>
<dbReference type="GO" id="GO:0005634">
    <property type="term" value="C:nucleus"/>
    <property type="evidence" value="ECO:0007669"/>
    <property type="project" value="TreeGrafter"/>
</dbReference>
<comment type="similarity">
    <text evidence="1">Belongs to the 5'-3' exonuclease family. XRN2/RAT1 subfamily.</text>
</comment>
<evidence type="ECO:0000259" key="9">
    <source>
        <dbReference type="Pfam" id="PF18129"/>
    </source>
</evidence>
<dbReference type="GO" id="GO:0005737">
    <property type="term" value="C:cytoplasm"/>
    <property type="evidence" value="ECO:0007669"/>
    <property type="project" value="UniProtKB-SubCell"/>
</dbReference>
<dbReference type="InterPro" id="IPR027073">
    <property type="entry name" value="5_3_exoribonuclease"/>
</dbReference>
<keyword evidence="6" id="KW-0694">RNA-binding</keyword>
<comment type="subcellular location">
    <subcellularLocation>
        <location evidence="6">Cytoplasm</location>
    </subcellularLocation>
</comment>
<name>A0A4P9WIP2_9FUNG</name>
<keyword evidence="6" id="KW-0963">Cytoplasm</keyword>
<feature type="domain" description="Exoribonuclease Xrn1 D2/D3" evidence="11">
    <location>
        <begin position="942"/>
        <end position="1156"/>
    </location>
</feature>
<dbReference type="PANTHER" id="PTHR12341:SF7">
    <property type="entry name" value="5'-3' EXORIBONUCLEASE 1"/>
    <property type="match status" value="1"/>
</dbReference>